<feature type="compositionally biased region" description="Polar residues" evidence="1">
    <location>
        <begin position="836"/>
        <end position="845"/>
    </location>
</feature>
<feature type="region of interest" description="Disordered" evidence="1">
    <location>
        <begin position="743"/>
        <end position="786"/>
    </location>
</feature>
<proteinExistence type="predicted"/>
<protein>
    <submittedName>
        <fullName evidence="2">Uncharacterized protein</fullName>
    </submittedName>
</protein>
<feature type="compositionally biased region" description="Polar residues" evidence="1">
    <location>
        <begin position="560"/>
        <end position="571"/>
    </location>
</feature>
<feature type="compositionally biased region" description="Basic and acidic residues" evidence="1">
    <location>
        <begin position="1138"/>
        <end position="1154"/>
    </location>
</feature>
<reference evidence="2" key="1">
    <citation type="submission" date="2021-07" db="EMBL/GenBank/DDBJ databases">
        <title>Draft genome of Mortierella alpina, strain LL118, isolated from an aspen leaf litter sample.</title>
        <authorList>
            <person name="Yang S."/>
            <person name="Vinatzer B.A."/>
        </authorList>
    </citation>
    <scope>NUCLEOTIDE SEQUENCE</scope>
    <source>
        <strain evidence="2">LL118</strain>
    </source>
</reference>
<name>A0A9P7ZYX3_MORAP</name>
<feature type="compositionally biased region" description="Low complexity" evidence="1">
    <location>
        <begin position="8"/>
        <end position="23"/>
    </location>
</feature>
<feature type="non-terminal residue" evidence="2">
    <location>
        <position position="1"/>
    </location>
</feature>
<feature type="compositionally biased region" description="Basic and acidic residues" evidence="1">
    <location>
        <begin position="776"/>
        <end position="786"/>
    </location>
</feature>
<feature type="region of interest" description="Disordered" evidence="1">
    <location>
        <begin position="1"/>
        <end position="29"/>
    </location>
</feature>
<feature type="compositionally biased region" description="Polar residues" evidence="1">
    <location>
        <begin position="987"/>
        <end position="998"/>
    </location>
</feature>
<evidence type="ECO:0000313" key="2">
    <source>
        <dbReference type="EMBL" id="KAG9319436.1"/>
    </source>
</evidence>
<comment type="caution">
    <text evidence="2">The sequence shown here is derived from an EMBL/GenBank/DDBJ whole genome shotgun (WGS) entry which is preliminary data.</text>
</comment>
<feature type="region of interest" description="Disordered" evidence="1">
    <location>
        <begin position="1108"/>
        <end position="1171"/>
    </location>
</feature>
<feature type="region of interest" description="Disordered" evidence="1">
    <location>
        <begin position="139"/>
        <end position="168"/>
    </location>
</feature>
<feature type="compositionally biased region" description="Low complexity" evidence="1">
    <location>
        <begin position="743"/>
        <end position="755"/>
    </location>
</feature>
<feature type="region of interest" description="Disordered" evidence="1">
    <location>
        <begin position="455"/>
        <end position="519"/>
    </location>
</feature>
<feature type="compositionally biased region" description="Low complexity" evidence="1">
    <location>
        <begin position="146"/>
        <end position="164"/>
    </location>
</feature>
<feature type="compositionally biased region" description="Polar residues" evidence="1">
    <location>
        <begin position="862"/>
        <end position="881"/>
    </location>
</feature>
<feature type="region of interest" description="Disordered" evidence="1">
    <location>
        <begin position="353"/>
        <end position="406"/>
    </location>
</feature>
<feature type="region of interest" description="Disordered" evidence="1">
    <location>
        <begin position="926"/>
        <end position="1045"/>
    </location>
</feature>
<feature type="region of interest" description="Disordered" evidence="1">
    <location>
        <begin position="194"/>
        <end position="219"/>
    </location>
</feature>
<accession>A0A9P7ZYX3</accession>
<dbReference type="AlphaFoldDB" id="A0A9P7ZYX3"/>
<dbReference type="Proteomes" id="UP000717515">
    <property type="component" value="Unassembled WGS sequence"/>
</dbReference>
<feature type="compositionally biased region" description="Polar residues" evidence="1">
    <location>
        <begin position="816"/>
        <end position="827"/>
    </location>
</feature>
<feature type="compositionally biased region" description="Low complexity" evidence="1">
    <location>
        <begin position="929"/>
        <end position="957"/>
    </location>
</feature>
<feature type="region of interest" description="Disordered" evidence="1">
    <location>
        <begin position="816"/>
        <end position="898"/>
    </location>
</feature>
<feature type="compositionally biased region" description="Basic residues" evidence="1">
    <location>
        <begin position="1014"/>
        <end position="1033"/>
    </location>
</feature>
<gene>
    <name evidence="2" type="ORF">KVV02_000472</name>
</gene>
<feature type="compositionally biased region" description="Low complexity" evidence="1">
    <location>
        <begin position="704"/>
        <end position="717"/>
    </location>
</feature>
<feature type="region of interest" description="Disordered" evidence="1">
    <location>
        <begin position="683"/>
        <end position="718"/>
    </location>
</feature>
<dbReference type="EMBL" id="JAIFTL010000454">
    <property type="protein sequence ID" value="KAG9319436.1"/>
    <property type="molecule type" value="Genomic_DNA"/>
</dbReference>
<feature type="compositionally biased region" description="Polar residues" evidence="1">
    <location>
        <begin position="756"/>
        <end position="770"/>
    </location>
</feature>
<evidence type="ECO:0000313" key="3">
    <source>
        <dbReference type="Proteomes" id="UP000717515"/>
    </source>
</evidence>
<feature type="region of interest" description="Disordered" evidence="1">
    <location>
        <begin position="547"/>
        <end position="578"/>
    </location>
</feature>
<sequence length="1210" mass="135103">VLHAMSKSGAPSATVSASASASSHDPHSLPPNIKGLIQRYLAVSLPTITLSPEIIVALDTADEIIPPRIQVTMRWWKEDASCSLSVYPKLNSPLPESVIAHQRLLQQHPHHRQQQEQRQHGVVSNAHLTELRPLTGPNARSLAASQAQAHNKAQTQAHAQAQVQPEALTQQRSAAAAFLKRPWAGARFLRAFRKGKTKSQARRSPASAVSADEPADDRVDVDLGMGGDAMDIAKRPASIPKSVTKPLPSLPEAAYPITVAYPVRCSLEQLRRYFVEMTTLTLDVQITPELSVLATVPNLADLFHNIHGTFSGVFPFATVLQNDNPRLAADPLFRRRVVLGMLVFQAWSQDTSEVGDTSDESESMSTGSIVIPSPTKDTVGPTPLQLTPHHRRSIQHHQPPAFNLPEQLSFNYTGLGQWQQEQKQDRYAATPTRGFKQDLHSLQFPVDRLDREPLNLQPTQRFDSNAIVREQRSEASRSQGEASSPRERYSHPHKQHARQISIDARGGSSHSPGRRLRVRIPVPDIRVHHTAASQRPALHGRRTIVEEASDLDSRRRSEDTNLTSLKSQGSRSRPRAGATAAAIGRLDTVLARGEDLRHGMKTSLDLDPEEVRARTARNIRTSPQNNDPDDSKHLPYYENLPYWPAKSRFNLELSVPTAYLTSRGLLKGSAKQKKFARVPSGFMRQGASSVAAQRQGWGRESSEYSHSSQQDSQQPRQFVNQRVPASLHYQESPQTSIHFMGEQQGAQYQQQQPHQSSGYRSIRPSRSNVSAPRMLRRSEKPIQFERLSPRSELERLRKAQEESALPHYQSFLTSDSQAFSTVPSGPVSTRDKVPQNWHQYQQPQYRSRPHEDGSPQQDHLRLQTSQPRRSKSYPPNLSPSAPSRKHRRRLSSNDRLQIRMNPKAGDIINFVPNLFPARSVSTLIKPEYRSSQGSRSSRSSSLSDGLSSLGSSSSNSSMGMDEKDYRLYGGGGLEGRQSRLQKRTHPSSHQLRQDLQPSNKRHQHRQEHGPRTKESRRRRSSRARSKSKRHVRGSKSEGDSSMHPQHFNFVTQCDLLLTPDVMAACMVENISVEVWKLNKKRQTMTELGSAKLPLHRVLSRILRTTTAASASTAAGEAGVRTETAQPSTRHGRRIPFPSEEHPRSSARGQRDGYNRSHLRATSGGGSKEGWRLEPSVYDIRSRSGTLIGHLDAEVWIHPRSRSDSMVSAAA</sequence>
<feature type="compositionally biased region" description="Basic and acidic residues" evidence="1">
    <location>
        <begin position="848"/>
        <end position="861"/>
    </location>
</feature>
<organism evidence="2 3">
    <name type="scientific">Mortierella alpina</name>
    <name type="common">Oleaginous fungus</name>
    <name type="synonym">Mortierella renispora</name>
    <dbReference type="NCBI Taxonomy" id="64518"/>
    <lineage>
        <taxon>Eukaryota</taxon>
        <taxon>Fungi</taxon>
        <taxon>Fungi incertae sedis</taxon>
        <taxon>Mucoromycota</taxon>
        <taxon>Mortierellomycotina</taxon>
        <taxon>Mortierellomycetes</taxon>
        <taxon>Mortierellales</taxon>
        <taxon>Mortierellaceae</taxon>
        <taxon>Mortierella</taxon>
    </lineage>
</organism>
<evidence type="ECO:0000256" key="1">
    <source>
        <dbReference type="SAM" id="MobiDB-lite"/>
    </source>
</evidence>